<dbReference type="EMBL" id="QGNA01000005">
    <property type="protein sequence ID" value="PWS35141.1"/>
    <property type="molecule type" value="Genomic_DNA"/>
</dbReference>
<evidence type="ECO:0000256" key="1">
    <source>
        <dbReference type="ARBA" id="ARBA00004613"/>
    </source>
</evidence>
<keyword evidence="4" id="KW-1185">Reference proteome</keyword>
<dbReference type="PANTHER" id="PTHR38340">
    <property type="entry name" value="S-LAYER PROTEIN"/>
    <property type="match status" value="1"/>
</dbReference>
<organism evidence="3 4">
    <name type="scientific">Falsiroseomonas bella</name>
    <dbReference type="NCBI Taxonomy" id="2184016"/>
    <lineage>
        <taxon>Bacteria</taxon>
        <taxon>Pseudomonadati</taxon>
        <taxon>Pseudomonadota</taxon>
        <taxon>Alphaproteobacteria</taxon>
        <taxon>Acetobacterales</taxon>
        <taxon>Roseomonadaceae</taxon>
        <taxon>Falsiroseomonas</taxon>
    </lineage>
</organism>
<dbReference type="SUPFAM" id="SSF51120">
    <property type="entry name" value="beta-Roll"/>
    <property type="match status" value="1"/>
</dbReference>
<proteinExistence type="predicted"/>
<dbReference type="PANTHER" id="PTHR38340:SF1">
    <property type="entry name" value="S-LAYER PROTEIN"/>
    <property type="match status" value="1"/>
</dbReference>
<dbReference type="GO" id="GO:0005576">
    <property type="term" value="C:extracellular region"/>
    <property type="evidence" value="ECO:0007669"/>
    <property type="project" value="UniProtKB-SubCell"/>
</dbReference>
<dbReference type="Gene3D" id="2.150.10.10">
    <property type="entry name" value="Serralysin-like metalloprotease, C-terminal"/>
    <property type="match status" value="2"/>
</dbReference>
<dbReference type="OrthoDB" id="7624131at2"/>
<evidence type="ECO:0000313" key="4">
    <source>
        <dbReference type="Proteomes" id="UP000245765"/>
    </source>
</evidence>
<dbReference type="PRINTS" id="PR00313">
    <property type="entry name" value="CABNDNGRPT"/>
</dbReference>
<evidence type="ECO:0000313" key="3">
    <source>
        <dbReference type="EMBL" id="PWS35141.1"/>
    </source>
</evidence>
<protein>
    <recommendedName>
        <fullName evidence="5">Calcium-binding protein</fullName>
    </recommendedName>
</protein>
<evidence type="ECO:0000256" key="2">
    <source>
        <dbReference type="ARBA" id="ARBA00022525"/>
    </source>
</evidence>
<dbReference type="InterPro" id="IPR018511">
    <property type="entry name" value="Hemolysin-typ_Ca-bd_CS"/>
</dbReference>
<dbReference type="Proteomes" id="UP000245765">
    <property type="component" value="Unassembled WGS sequence"/>
</dbReference>
<dbReference type="RefSeq" id="WP_109872786.1">
    <property type="nucleotide sequence ID" value="NZ_QGNA01000005.1"/>
</dbReference>
<sequence>MRGRRGGLGDDTYIVESTETRVLSDAGGFDVVTASVSFRMAPGLETLSIAGNTGVTATGNAGDNWISGNNGNDRLLGRAGADNLNGQDGDDLLFGEDGADTLLGGTGTDRLLGGAGNDQLDGGSGADLLAGGDGADQFRIELGSPPDAADRITDFDRLEGDRILLLGTGLPGGALDPAAFRAHASGLANAAGQRVLHETDSGRLWFDPDGNGAAPRQHVAVLTDTPALTAAEIWMA</sequence>
<comment type="subcellular location">
    <subcellularLocation>
        <location evidence="1">Secreted</location>
    </subcellularLocation>
</comment>
<dbReference type="InterPro" id="IPR050557">
    <property type="entry name" value="RTX_toxin/Mannuronan_C5-epim"/>
</dbReference>
<dbReference type="AlphaFoldDB" id="A0A317F7H8"/>
<dbReference type="PROSITE" id="PS00330">
    <property type="entry name" value="HEMOLYSIN_CALCIUM"/>
    <property type="match status" value="3"/>
</dbReference>
<reference evidence="4" key="1">
    <citation type="submission" date="2018-05" db="EMBL/GenBank/DDBJ databases">
        <authorList>
            <person name="Du Z."/>
            <person name="Wang X."/>
        </authorList>
    </citation>
    <scope>NUCLEOTIDE SEQUENCE [LARGE SCALE GENOMIC DNA]</scope>
    <source>
        <strain evidence="4">CQN31</strain>
    </source>
</reference>
<evidence type="ECO:0008006" key="5">
    <source>
        <dbReference type="Google" id="ProtNLM"/>
    </source>
</evidence>
<dbReference type="GO" id="GO:0005509">
    <property type="term" value="F:calcium ion binding"/>
    <property type="evidence" value="ECO:0007669"/>
    <property type="project" value="InterPro"/>
</dbReference>
<dbReference type="Pfam" id="PF00353">
    <property type="entry name" value="HemolysinCabind"/>
    <property type="match status" value="2"/>
</dbReference>
<comment type="caution">
    <text evidence="3">The sequence shown here is derived from an EMBL/GenBank/DDBJ whole genome shotgun (WGS) entry which is preliminary data.</text>
</comment>
<dbReference type="InterPro" id="IPR001343">
    <property type="entry name" value="Hemolysn_Ca-bd"/>
</dbReference>
<keyword evidence="2" id="KW-0964">Secreted</keyword>
<gene>
    <name evidence="3" type="ORF">DFH01_22785</name>
</gene>
<dbReference type="InterPro" id="IPR011049">
    <property type="entry name" value="Serralysin-like_metalloprot_C"/>
</dbReference>
<name>A0A317F7H8_9PROT</name>
<accession>A0A317F7H8</accession>